<gene>
    <name evidence="5" type="ORF">ACFFJP_18225</name>
</gene>
<dbReference type="PANTHER" id="PTHR32347:SF14">
    <property type="entry name" value="EFFLUX SYSTEM COMPONENT YKNX-RELATED"/>
    <property type="match status" value="1"/>
</dbReference>
<sequence>MIKGTEQQDVRIEKAHKTPVLKLVVAFGAISSLLWGSYQLIFSTSANAALVLARSEVQLATVSRGDFVRDLAVQGKVVAANAPTLVSQQDGLVRFIKQPGEAVTIGDLLAVVESPSLENEVKQQQALLLSMQSEHERAKLLAREQQLDMRQIESSARVNLQAAKRELARAEQSMQLGVMRQIDLDIARDKLAQTELEYNHAKAKVALAADKLSFEQKSGEQGLARQALVVAELERKLAALQIKAPVTGQVGNWLATQQTQVLTGQGLLTVIDLSQYEAELSVPENYAAELSPGLPVEVTLNGQKLSGQLSHVAAEVKDSNVTARVRFADQDAKALRQNQRVSGRIVFDERKDVLRVARGEFVASGGGRIGYRLEQDIAVRTPIELGALSVQWVEILAGAKEGEQLVISSLSEFKDAERVRLN</sequence>
<dbReference type="EMBL" id="JBHLXP010000005">
    <property type="protein sequence ID" value="MFC0050242.1"/>
    <property type="molecule type" value="Genomic_DNA"/>
</dbReference>
<comment type="caution">
    <text evidence="5">The sequence shown here is derived from an EMBL/GenBank/DDBJ whole genome shotgun (WGS) entry which is preliminary data.</text>
</comment>
<dbReference type="Gene3D" id="2.40.30.170">
    <property type="match status" value="1"/>
</dbReference>
<dbReference type="Gene3D" id="2.40.420.20">
    <property type="match status" value="1"/>
</dbReference>
<dbReference type="Proteomes" id="UP001589813">
    <property type="component" value="Unassembled WGS sequence"/>
</dbReference>
<dbReference type="InterPro" id="IPR050465">
    <property type="entry name" value="UPF0194_transport"/>
</dbReference>
<keyword evidence="4" id="KW-1133">Transmembrane helix</keyword>
<dbReference type="Gene3D" id="1.10.287.470">
    <property type="entry name" value="Helix hairpin bin"/>
    <property type="match status" value="1"/>
</dbReference>
<dbReference type="PANTHER" id="PTHR32347">
    <property type="entry name" value="EFFLUX SYSTEM COMPONENT YKNX-RELATED"/>
    <property type="match status" value="1"/>
</dbReference>
<comment type="subcellular location">
    <subcellularLocation>
        <location evidence="1">Cell envelope</location>
    </subcellularLocation>
</comment>
<keyword evidence="4" id="KW-0812">Transmembrane</keyword>
<reference evidence="5 6" key="1">
    <citation type="submission" date="2024-09" db="EMBL/GenBank/DDBJ databases">
        <authorList>
            <person name="Sun Q."/>
            <person name="Mori K."/>
        </authorList>
    </citation>
    <scope>NUCLEOTIDE SEQUENCE [LARGE SCALE GENOMIC DNA]</scope>
    <source>
        <strain evidence="5 6">KCTC 23315</strain>
    </source>
</reference>
<feature type="transmembrane region" description="Helical" evidence="4">
    <location>
        <begin position="20"/>
        <end position="38"/>
    </location>
</feature>
<keyword evidence="2 3" id="KW-0175">Coiled coil</keyword>
<evidence type="ECO:0000256" key="2">
    <source>
        <dbReference type="ARBA" id="ARBA00023054"/>
    </source>
</evidence>
<dbReference type="SUPFAM" id="SSF111369">
    <property type="entry name" value="HlyD-like secretion proteins"/>
    <property type="match status" value="1"/>
</dbReference>
<evidence type="ECO:0000313" key="5">
    <source>
        <dbReference type="EMBL" id="MFC0050242.1"/>
    </source>
</evidence>
<protein>
    <submittedName>
        <fullName evidence="5">Efflux RND transporter periplasmic adaptor subunit</fullName>
    </submittedName>
</protein>
<feature type="coiled-coil region" evidence="3">
    <location>
        <begin position="153"/>
        <end position="243"/>
    </location>
</feature>
<name>A0ABV6BJM7_9GAMM</name>
<dbReference type="RefSeq" id="WP_377247658.1">
    <property type="nucleotide sequence ID" value="NZ_JBHLXP010000005.1"/>
</dbReference>
<dbReference type="Gene3D" id="2.40.50.100">
    <property type="match status" value="1"/>
</dbReference>
<evidence type="ECO:0000313" key="6">
    <source>
        <dbReference type="Proteomes" id="UP001589813"/>
    </source>
</evidence>
<keyword evidence="6" id="KW-1185">Reference proteome</keyword>
<evidence type="ECO:0000256" key="3">
    <source>
        <dbReference type="SAM" id="Coils"/>
    </source>
</evidence>
<proteinExistence type="predicted"/>
<organism evidence="5 6">
    <name type="scientific">Rheinheimera tilapiae</name>
    <dbReference type="NCBI Taxonomy" id="875043"/>
    <lineage>
        <taxon>Bacteria</taxon>
        <taxon>Pseudomonadati</taxon>
        <taxon>Pseudomonadota</taxon>
        <taxon>Gammaproteobacteria</taxon>
        <taxon>Chromatiales</taxon>
        <taxon>Chromatiaceae</taxon>
        <taxon>Rheinheimera</taxon>
    </lineage>
</organism>
<evidence type="ECO:0000256" key="4">
    <source>
        <dbReference type="SAM" id="Phobius"/>
    </source>
</evidence>
<keyword evidence="4" id="KW-0472">Membrane</keyword>
<evidence type="ECO:0000256" key="1">
    <source>
        <dbReference type="ARBA" id="ARBA00004196"/>
    </source>
</evidence>
<accession>A0ABV6BJM7</accession>